<comment type="caution">
    <text evidence="1">The sequence shown here is derived from an EMBL/GenBank/DDBJ whole genome shotgun (WGS) entry which is preliminary data.</text>
</comment>
<proteinExistence type="predicted"/>
<reference evidence="1" key="1">
    <citation type="submission" date="2022-12" db="EMBL/GenBank/DDBJ databases">
        <title>Genome assemblies of Blomia tropicalis.</title>
        <authorList>
            <person name="Cui Y."/>
        </authorList>
    </citation>
    <scope>NUCLEOTIDE SEQUENCE</scope>
    <source>
        <tissue evidence="1">Adult mites</tissue>
    </source>
</reference>
<dbReference type="AlphaFoldDB" id="A0A9Q0MCU0"/>
<organism evidence="1 2">
    <name type="scientific">Blomia tropicalis</name>
    <name type="common">Mite</name>
    <dbReference type="NCBI Taxonomy" id="40697"/>
    <lineage>
        <taxon>Eukaryota</taxon>
        <taxon>Metazoa</taxon>
        <taxon>Ecdysozoa</taxon>
        <taxon>Arthropoda</taxon>
        <taxon>Chelicerata</taxon>
        <taxon>Arachnida</taxon>
        <taxon>Acari</taxon>
        <taxon>Acariformes</taxon>
        <taxon>Sarcoptiformes</taxon>
        <taxon>Astigmata</taxon>
        <taxon>Glycyphagoidea</taxon>
        <taxon>Echimyopodidae</taxon>
        <taxon>Blomia</taxon>
    </lineage>
</organism>
<protein>
    <submittedName>
        <fullName evidence="1">Uncharacterized protein</fullName>
    </submittedName>
</protein>
<gene>
    <name evidence="1" type="ORF">RDWZM_007247</name>
</gene>
<keyword evidence="2" id="KW-1185">Reference proteome</keyword>
<dbReference type="EMBL" id="JAPWDV010000002">
    <property type="protein sequence ID" value="KAJ6221435.1"/>
    <property type="molecule type" value="Genomic_DNA"/>
</dbReference>
<evidence type="ECO:0000313" key="2">
    <source>
        <dbReference type="Proteomes" id="UP001142055"/>
    </source>
</evidence>
<evidence type="ECO:0000313" key="1">
    <source>
        <dbReference type="EMBL" id="KAJ6221435.1"/>
    </source>
</evidence>
<sequence>MDPRQFFEAFFGVHNELSTLMQDSLFGDKDLLAGQTKQSPRDMMLKNPIHSSPTTIEHNYGPNSNSSFERMYEEKVIVLDNDGVEKITTKHSEGGRLTTKEIIRKGDQIISEKKVVSDFPDNVQQFNFNMTNQNLDKDIFTVRQSEISLNPWYSIRNWFKW</sequence>
<accession>A0A9Q0MCU0</accession>
<name>A0A9Q0MCU0_BLOTA</name>
<dbReference type="Proteomes" id="UP001142055">
    <property type="component" value="Chromosome 2"/>
</dbReference>